<dbReference type="RefSeq" id="WP_408976953.1">
    <property type="nucleotide sequence ID" value="NZ_JBJUVG010000003.1"/>
</dbReference>
<evidence type="ECO:0000313" key="1">
    <source>
        <dbReference type="EMBL" id="MFM9413334.1"/>
    </source>
</evidence>
<evidence type="ECO:0000313" key="2">
    <source>
        <dbReference type="Proteomes" id="UP001631949"/>
    </source>
</evidence>
<dbReference type="Proteomes" id="UP001631949">
    <property type="component" value="Unassembled WGS sequence"/>
</dbReference>
<protein>
    <submittedName>
        <fullName evidence="1">Uncharacterized protein</fullName>
    </submittedName>
</protein>
<organism evidence="1 2">
    <name type="scientific">Peptococcus simiae</name>
    <dbReference type="NCBI Taxonomy" id="1643805"/>
    <lineage>
        <taxon>Bacteria</taxon>
        <taxon>Bacillati</taxon>
        <taxon>Bacillota</taxon>
        <taxon>Clostridia</taxon>
        <taxon>Eubacteriales</taxon>
        <taxon>Peptococcaceae</taxon>
        <taxon>Peptococcus</taxon>
    </lineage>
</organism>
<keyword evidence="2" id="KW-1185">Reference proteome</keyword>
<accession>A0ABW9GXK6</accession>
<dbReference type="EMBL" id="JBJUVG010000003">
    <property type="protein sequence ID" value="MFM9413334.1"/>
    <property type="molecule type" value="Genomic_DNA"/>
</dbReference>
<proteinExistence type="predicted"/>
<comment type="caution">
    <text evidence="1">The sequence shown here is derived from an EMBL/GenBank/DDBJ whole genome shotgun (WGS) entry which is preliminary data.</text>
</comment>
<sequence length="308" mass="33969">MAINTLEFTTLMQTNLDQHIVAGAVTGFMEANAGQVQYNGGRTIKLPTISTTGLADYDRDKGFNNVGSVTLEFTPYTMTQDRGASFQLDAMDVNETNFIATAANVMRDFQTNHVIPEIDAYRLSTIAQKAKEATNNEALALTADNAFAKVREHARAVRDYVGQQVPLVCAITGEAMALIEDSDKFQRLVNIVGTGAQDLNLGIRSIDGIQFMIVPGGRMKDKYEYLTGAGAGSAQEKFGFKPASDAKDINWLLFPKNVPIAVSKTDTVRLFTPETYQNAHAWKIDYRKYHDLWVKKSMLKALFACTKA</sequence>
<name>A0ABW9GXK6_9FIRM</name>
<gene>
    <name evidence="1" type="ORF">ACKQTC_03025</name>
</gene>
<reference evidence="1 2" key="1">
    <citation type="journal article" date="2016" name="Int. J. Syst. Evol. Microbiol.">
        <title>Peptococcus simiae sp. nov., isolated from rhesus macaque faeces and emended description of the genus Peptococcus.</title>
        <authorList>
            <person name="Shkoporov A.N."/>
            <person name="Efimov B.A."/>
            <person name="Kondova I."/>
            <person name="Ouwerling B."/>
            <person name="Chaplin A.V."/>
            <person name="Shcherbakova V.A."/>
            <person name="Langermans J.A.M."/>
        </authorList>
    </citation>
    <scope>NUCLEOTIDE SEQUENCE [LARGE SCALE GENOMIC DNA]</scope>
    <source>
        <strain evidence="1 2">M108</strain>
    </source>
</reference>